<accession>A0ABX5IBQ1</accession>
<dbReference type="InterPro" id="IPR007344">
    <property type="entry name" value="GrpB/CoaE"/>
</dbReference>
<dbReference type="Gene3D" id="3.30.460.10">
    <property type="entry name" value="Beta Polymerase, domain 2"/>
    <property type="match status" value="1"/>
</dbReference>
<evidence type="ECO:0008006" key="3">
    <source>
        <dbReference type="Google" id="ProtNLM"/>
    </source>
</evidence>
<reference evidence="1 2" key="1">
    <citation type="journal article" date="2016" name="Front. Microbiol.">
        <title>Comprehensive Phylogenetic Analysis of Bovine Non-aureus Staphylococci Species Based on Whole-Genome Sequencing.</title>
        <authorList>
            <person name="Naushad S."/>
            <person name="Barkema H.W."/>
            <person name="Luby C."/>
            <person name="Condas L.A."/>
            <person name="Nobrega D.B."/>
            <person name="Carson D.A."/>
            <person name="De Buck J."/>
        </authorList>
    </citation>
    <scope>NUCLEOTIDE SEQUENCE [LARGE SCALE GENOMIC DNA]</scope>
    <source>
        <strain evidence="1 2">SNUC 993</strain>
    </source>
</reference>
<evidence type="ECO:0000313" key="1">
    <source>
        <dbReference type="EMBL" id="PTH12796.1"/>
    </source>
</evidence>
<dbReference type="PANTHER" id="PTHR34822">
    <property type="entry name" value="GRPB DOMAIN PROTEIN (AFU_ORTHOLOGUE AFUA_1G01530)"/>
    <property type="match status" value="1"/>
</dbReference>
<evidence type="ECO:0000313" key="2">
    <source>
        <dbReference type="Proteomes" id="UP000242694"/>
    </source>
</evidence>
<name>A0ABX5IBQ1_9STAP</name>
<sequence length="172" mass="20567">MNIELEDYNPNWPNIYLIEKEKLQDILGRDLMSIHHIGSTAIPNIKAKPIIDILCVVKNIEGIERYHSAKQNLGYEGLGENGISSRRFFLKRNKNTQKRTHHVHIFDQRAQGQIERHLDFRDYLRENPKEARNYEALKEKLALWYPENRDKYTDGKEEFIREIERKGKLYFK</sequence>
<organism evidence="1 2">
    <name type="scientific">Staphylococcus auricularis</name>
    <dbReference type="NCBI Taxonomy" id="29379"/>
    <lineage>
        <taxon>Bacteria</taxon>
        <taxon>Bacillati</taxon>
        <taxon>Bacillota</taxon>
        <taxon>Bacilli</taxon>
        <taxon>Bacillales</taxon>
        <taxon>Staphylococcaceae</taxon>
        <taxon>Staphylococcus</taxon>
    </lineage>
</organism>
<dbReference type="PANTHER" id="PTHR34822:SF1">
    <property type="entry name" value="GRPB FAMILY PROTEIN"/>
    <property type="match status" value="1"/>
</dbReference>
<gene>
    <name evidence="1" type="ORF">BU607_10835</name>
</gene>
<protein>
    <recommendedName>
        <fullName evidence="3">GrpB family protein</fullName>
    </recommendedName>
</protein>
<dbReference type="SUPFAM" id="SSF81301">
    <property type="entry name" value="Nucleotidyltransferase"/>
    <property type="match status" value="1"/>
</dbReference>
<dbReference type="Proteomes" id="UP000242694">
    <property type="component" value="Unassembled WGS sequence"/>
</dbReference>
<dbReference type="RefSeq" id="WP_107398385.1">
    <property type="nucleotide sequence ID" value="NZ_PZDI01000093.1"/>
</dbReference>
<dbReference type="Pfam" id="PF04229">
    <property type="entry name" value="GrpB"/>
    <property type="match status" value="1"/>
</dbReference>
<keyword evidence="2" id="KW-1185">Reference proteome</keyword>
<proteinExistence type="predicted"/>
<comment type="caution">
    <text evidence="1">The sequence shown here is derived from an EMBL/GenBank/DDBJ whole genome shotgun (WGS) entry which is preliminary data.</text>
</comment>
<dbReference type="InterPro" id="IPR043519">
    <property type="entry name" value="NT_sf"/>
</dbReference>
<dbReference type="EMBL" id="PZDI01000093">
    <property type="protein sequence ID" value="PTH12796.1"/>
    <property type="molecule type" value="Genomic_DNA"/>
</dbReference>